<dbReference type="PIRSF" id="PIRSF020680">
    <property type="entry name" value="PhnH"/>
    <property type="match status" value="1"/>
</dbReference>
<dbReference type="GO" id="GO:0016829">
    <property type="term" value="F:lyase activity"/>
    <property type="evidence" value="ECO:0007669"/>
    <property type="project" value="UniProtKB-KW"/>
</dbReference>
<proteinExistence type="predicted"/>
<dbReference type="InterPro" id="IPR008772">
    <property type="entry name" value="Phosphonate_metab_PhnH"/>
</dbReference>
<gene>
    <name evidence="1" type="primary">phnH</name>
    <name evidence="1" type="ORF">DQK91_15465</name>
</gene>
<comment type="caution">
    <text evidence="1">The sequence shown here is derived from an EMBL/GenBank/DDBJ whole genome shotgun (WGS) entry which is preliminary data.</text>
</comment>
<protein>
    <submittedName>
        <fullName evidence="1">Phosphonate C-P lyase system protein PhnH</fullName>
    </submittedName>
</protein>
<dbReference type="OrthoDB" id="9814509at2"/>
<dbReference type="Gene3D" id="3.40.50.11310">
    <property type="entry name" value="Bacterial phosphonate metabolism protein PhnH"/>
    <property type="match status" value="1"/>
</dbReference>
<dbReference type="SUPFAM" id="SSF159709">
    <property type="entry name" value="PhnH-like"/>
    <property type="match status" value="1"/>
</dbReference>
<dbReference type="NCBIfam" id="TIGR03292">
    <property type="entry name" value="PhnH_redo"/>
    <property type="match status" value="1"/>
</dbReference>
<dbReference type="GO" id="GO:0019634">
    <property type="term" value="P:organic phosphonate metabolic process"/>
    <property type="evidence" value="ECO:0007669"/>
    <property type="project" value="InterPro"/>
</dbReference>
<reference evidence="1 2" key="1">
    <citation type="submission" date="2018-06" db="EMBL/GenBank/DDBJ databases">
        <title>Complete genome of Desulfovibrio marinus P48SEP.</title>
        <authorList>
            <person name="Crispim J.S."/>
            <person name="Vidigal P.M.P."/>
            <person name="Silva L.C.F."/>
            <person name="Araujo L.C."/>
            <person name="Laguardia C.N."/>
            <person name="Dias R.S."/>
            <person name="Sousa M.P."/>
            <person name="Paula S.O."/>
            <person name="Silva C."/>
        </authorList>
    </citation>
    <scope>NUCLEOTIDE SEQUENCE [LARGE SCALE GENOMIC DNA]</scope>
    <source>
        <strain evidence="1 2">P48SEP</strain>
    </source>
</reference>
<dbReference type="Pfam" id="PF05845">
    <property type="entry name" value="PhnH"/>
    <property type="match status" value="1"/>
</dbReference>
<sequence length="249" mass="26545">MTFHASIPTAQGRAMLQPAFANPVQESQRFFRVALEALSRPGHVAHADCAHGSPGHPAPLHPATAGLCLTLVDGNTPVWLDCINGSDRDGVIGWLRFHCGCRIVDDPAAAAFAIITDPDHMPRLERFCQGTLRDPHLAATLLIQVDALAGEQVAESNFMDAISKTNSLNDMSNKLDTISDSDIVTLAGPGVDGSIRFAARGLPDWFWNDMAAQRTSYPQGVDIFLTAGSCLAGLPRSVRLPDHGGAPCT</sequence>
<accession>A0A6P1ZDT6</accession>
<dbReference type="InterPro" id="IPR038058">
    <property type="entry name" value="PhnH-like_sp"/>
</dbReference>
<dbReference type="Proteomes" id="UP000434052">
    <property type="component" value="Unassembled WGS sequence"/>
</dbReference>
<dbReference type="EMBL" id="QMIF01000011">
    <property type="protein sequence ID" value="TVM32280.1"/>
    <property type="molecule type" value="Genomic_DNA"/>
</dbReference>
<dbReference type="AlphaFoldDB" id="A0A6P1ZDT6"/>
<evidence type="ECO:0000313" key="2">
    <source>
        <dbReference type="Proteomes" id="UP000434052"/>
    </source>
</evidence>
<organism evidence="1 2">
    <name type="scientific">Oceanidesulfovibrio marinus</name>
    <dbReference type="NCBI Taxonomy" id="370038"/>
    <lineage>
        <taxon>Bacteria</taxon>
        <taxon>Pseudomonadati</taxon>
        <taxon>Thermodesulfobacteriota</taxon>
        <taxon>Desulfovibrionia</taxon>
        <taxon>Desulfovibrionales</taxon>
        <taxon>Desulfovibrionaceae</taxon>
        <taxon>Oceanidesulfovibrio</taxon>
    </lineage>
</organism>
<evidence type="ECO:0000313" key="1">
    <source>
        <dbReference type="EMBL" id="TVM32280.1"/>
    </source>
</evidence>
<dbReference type="RefSeq" id="WP_144306292.1">
    <property type="nucleotide sequence ID" value="NZ_QMIF01000011.1"/>
</dbReference>
<name>A0A6P1ZDT6_9BACT</name>
<keyword evidence="1" id="KW-0456">Lyase</keyword>